<protein>
    <recommendedName>
        <fullName evidence="5">DUF3043 family protein</fullName>
    </recommendedName>
</protein>
<gene>
    <name evidence="3" type="ORF">ATL31_0425</name>
</gene>
<reference evidence="3 4" key="1">
    <citation type="submission" date="2017-12" db="EMBL/GenBank/DDBJ databases">
        <title>Sequencing the genomes of 1000 Actinobacteria strains.</title>
        <authorList>
            <person name="Klenk H.-P."/>
        </authorList>
    </citation>
    <scope>NUCLEOTIDE SEQUENCE [LARGE SCALE GENOMIC DNA]</scope>
    <source>
        <strain evidence="3 4">DSM 12806</strain>
    </source>
</reference>
<dbReference type="InterPro" id="IPR021403">
    <property type="entry name" value="DUF3043"/>
</dbReference>
<sequence length="191" mass="21858">MFGRSRTDEQTTAQTVAEREGAKNRPTPKRRDQEAARKRPLVIADRKEARKVDREERRAKLAQTRKAMETGDEKFLPARDKGPARRFIRDYVDARRNLAEFLLPIMLVVLALSLVRQQTIFTLSVLLTWGSVLAVAADTFMMWRGAKKGIIAKFGADEVPRGGWSYAALRAFQMRRQRMPKPQVARGQYPS</sequence>
<proteinExistence type="predicted"/>
<feature type="compositionally biased region" description="Basic and acidic residues" evidence="1">
    <location>
        <begin position="44"/>
        <end position="57"/>
    </location>
</feature>
<keyword evidence="2" id="KW-0812">Transmembrane</keyword>
<organism evidence="3 4">
    <name type="scientific">Phycicoccus duodecadis</name>
    <dbReference type="NCBI Taxonomy" id="173053"/>
    <lineage>
        <taxon>Bacteria</taxon>
        <taxon>Bacillati</taxon>
        <taxon>Actinomycetota</taxon>
        <taxon>Actinomycetes</taxon>
        <taxon>Micrococcales</taxon>
        <taxon>Intrasporangiaceae</taxon>
        <taxon>Phycicoccus</taxon>
    </lineage>
</organism>
<name>A0A2N3YFI6_9MICO</name>
<dbReference type="EMBL" id="PJNE01000001">
    <property type="protein sequence ID" value="PKW25627.1"/>
    <property type="molecule type" value="Genomic_DNA"/>
</dbReference>
<dbReference type="OrthoDB" id="5194448at2"/>
<keyword evidence="4" id="KW-1185">Reference proteome</keyword>
<dbReference type="RefSeq" id="WP_101394317.1">
    <property type="nucleotide sequence ID" value="NZ_PJNE01000001.1"/>
</dbReference>
<keyword evidence="2" id="KW-1133">Transmembrane helix</keyword>
<evidence type="ECO:0000256" key="2">
    <source>
        <dbReference type="SAM" id="Phobius"/>
    </source>
</evidence>
<feature type="transmembrane region" description="Helical" evidence="2">
    <location>
        <begin position="121"/>
        <end position="143"/>
    </location>
</feature>
<evidence type="ECO:0000313" key="4">
    <source>
        <dbReference type="Proteomes" id="UP000233781"/>
    </source>
</evidence>
<accession>A0A2N3YFI6</accession>
<dbReference type="Pfam" id="PF11241">
    <property type="entry name" value="DUF3043"/>
    <property type="match status" value="1"/>
</dbReference>
<evidence type="ECO:0000256" key="1">
    <source>
        <dbReference type="SAM" id="MobiDB-lite"/>
    </source>
</evidence>
<feature type="transmembrane region" description="Helical" evidence="2">
    <location>
        <begin position="98"/>
        <end position="115"/>
    </location>
</feature>
<dbReference type="AlphaFoldDB" id="A0A2N3YFI6"/>
<keyword evidence="2" id="KW-0472">Membrane</keyword>
<feature type="region of interest" description="Disordered" evidence="1">
    <location>
        <begin position="1"/>
        <end position="57"/>
    </location>
</feature>
<dbReference type="Proteomes" id="UP000233781">
    <property type="component" value="Unassembled WGS sequence"/>
</dbReference>
<evidence type="ECO:0008006" key="5">
    <source>
        <dbReference type="Google" id="ProtNLM"/>
    </source>
</evidence>
<comment type="caution">
    <text evidence="3">The sequence shown here is derived from an EMBL/GenBank/DDBJ whole genome shotgun (WGS) entry which is preliminary data.</text>
</comment>
<evidence type="ECO:0000313" key="3">
    <source>
        <dbReference type="EMBL" id="PKW25627.1"/>
    </source>
</evidence>
<feature type="compositionally biased region" description="Basic and acidic residues" evidence="1">
    <location>
        <begin position="17"/>
        <end position="37"/>
    </location>
</feature>